<evidence type="ECO:0000313" key="1">
    <source>
        <dbReference type="EMBL" id="CAG8631030.1"/>
    </source>
</evidence>
<reference evidence="1" key="1">
    <citation type="submission" date="2021-06" db="EMBL/GenBank/DDBJ databases">
        <authorList>
            <person name="Kallberg Y."/>
            <person name="Tangrot J."/>
            <person name="Rosling A."/>
        </authorList>
    </citation>
    <scope>NUCLEOTIDE SEQUENCE</scope>
    <source>
        <strain evidence="1">MA453B</strain>
    </source>
</reference>
<dbReference type="AlphaFoldDB" id="A0A9N9DCA4"/>
<protein>
    <submittedName>
        <fullName evidence="1">23212_t:CDS:1</fullName>
    </submittedName>
</protein>
<evidence type="ECO:0000313" key="2">
    <source>
        <dbReference type="Proteomes" id="UP000789405"/>
    </source>
</evidence>
<proteinExistence type="predicted"/>
<dbReference type="Proteomes" id="UP000789405">
    <property type="component" value="Unassembled WGS sequence"/>
</dbReference>
<accession>A0A9N9DCA4</accession>
<gene>
    <name evidence="1" type="ORF">DERYTH_LOCUS9148</name>
</gene>
<organism evidence="1 2">
    <name type="scientific">Dentiscutata erythropus</name>
    <dbReference type="NCBI Taxonomy" id="1348616"/>
    <lineage>
        <taxon>Eukaryota</taxon>
        <taxon>Fungi</taxon>
        <taxon>Fungi incertae sedis</taxon>
        <taxon>Mucoromycota</taxon>
        <taxon>Glomeromycotina</taxon>
        <taxon>Glomeromycetes</taxon>
        <taxon>Diversisporales</taxon>
        <taxon>Gigasporaceae</taxon>
        <taxon>Dentiscutata</taxon>
    </lineage>
</organism>
<dbReference type="EMBL" id="CAJVPY010004910">
    <property type="protein sequence ID" value="CAG8631030.1"/>
    <property type="molecule type" value="Genomic_DNA"/>
</dbReference>
<keyword evidence="2" id="KW-1185">Reference proteome</keyword>
<name>A0A9N9DCA4_9GLOM</name>
<sequence>MLCLFEYLKKRMNVRKTSHHKDKDNIIDKVKRPVPIWNTDFVTGFMISDNAIKPTIFKLVVISL</sequence>
<comment type="caution">
    <text evidence="1">The sequence shown here is derived from an EMBL/GenBank/DDBJ whole genome shotgun (WGS) entry which is preliminary data.</text>
</comment>